<protein>
    <submittedName>
        <fullName evidence="1">Uncharacterized protein</fullName>
    </submittedName>
</protein>
<organism evidence="1 2">
    <name type="scientific">Vaccinium darrowii</name>
    <dbReference type="NCBI Taxonomy" id="229202"/>
    <lineage>
        <taxon>Eukaryota</taxon>
        <taxon>Viridiplantae</taxon>
        <taxon>Streptophyta</taxon>
        <taxon>Embryophyta</taxon>
        <taxon>Tracheophyta</taxon>
        <taxon>Spermatophyta</taxon>
        <taxon>Magnoliopsida</taxon>
        <taxon>eudicotyledons</taxon>
        <taxon>Gunneridae</taxon>
        <taxon>Pentapetalae</taxon>
        <taxon>asterids</taxon>
        <taxon>Ericales</taxon>
        <taxon>Ericaceae</taxon>
        <taxon>Vaccinioideae</taxon>
        <taxon>Vaccinieae</taxon>
        <taxon>Vaccinium</taxon>
    </lineage>
</organism>
<dbReference type="Proteomes" id="UP000828048">
    <property type="component" value="Chromosome 8"/>
</dbReference>
<evidence type="ECO:0000313" key="1">
    <source>
        <dbReference type="EMBL" id="KAH7851008.1"/>
    </source>
</evidence>
<accession>A0ACB7YD22</accession>
<reference evidence="1 2" key="1">
    <citation type="journal article" date="2021" name="Hortic Res">
        <title>High-quality reference genome and annotation aids understanding of berry development for evergreen blueberry (Vaccinium darrowii).</title>
        <authorList>
            <person name="Yu J."/>
            <person name="Hulse-Kemp A.M."/>
            <person name="Babiker E."/>
            <person name="Staton M."/>
        </authorList>
    </citation>
    <scope>NUCLEOTIDE SEQUENCE [LARGE SCALE GENOMIC DNA]</scope>
    <source>
        <strain evidence="2">cv. NJ 8807/NJ 8810</strain>
        <tissue evidence="1">Young leaf</tissue>
    </source>
</reference>
<evidence type="ECO:0000313" key="2">
    <source>
        <dbReference type="Proteomes" id="UP000828048"/>
    </source>
</evidence>
<name>A0ACB7YD22_9ERIC</name>
<proteinExistence type="predicted"/>
<dbReference type="EMBL" id="CM037158">
    <property type="protein sequence ID" value="KAH7851008.1"/>
    <property type="molecule type" value="Genomic_DNA"/>
</dbReference>
<sequence length="499" mass="55787">MASSQKISFLRIKPAKKRTIIAGLKSDNCSREVLLRLLTVEVMPGDNLLAVHVLEPNDTFDPNSFHIHEDLCKSKQVEFQVKVCEGDSYIAGLAHQSQGTSQEGSITKVLKHSLSSTSICNSSVQSGTTHQIQKALSVPCSSKSTPLQQNPKKLSLRKPTHKLFRRLATLDIEGSRRFKPEELKLATNGFSPQMVIGEGGNSMVYRAELDGGCAAAVKVLKDTESSAEDLFREMKILSSLKHENVVRVIGYCYGKGMNAIVYNLLKGSLKQRLKWLRWSERMRVAIAVGKALEYLHSCSPPIIHRDVKSSNILLSDECQPQLSDFGAAIVHQQNQQLSGCTKPFRVVGTFGYLAPEYMMYGKVDEKVDVYSYGVVLLELITGKEAILKNQASDHESLVIWARSLLCCGLCERLIDPHLNEDYDKDEMQAMMTAARLCLLHSSSRRPAMKTILQLFEEPQQWLKMQWKGKEIVNGISPKGKTSLCRDYSDSNETFDESQL</sequence>
<comment type="caution">
    <text evidence="1">The sequence shown here is derived from an EMBL/GenBank/DDBJ whole genome shotgun (WGS) entry which is preliminary data.</text>
</comment>
<keyword evidence="2" id="KW-1185">Reference proteome</keyword>
<gene>
    <name evidence="1" type="ORF">Vadar_005901</name>
</gene>